<comment type="caution">
    <text evidence="1">The sequence shown here is derived from an EMBL/GenBank/DDBJ whole genome shotgun (WGS) entry which is preliminary data.</text>
</comment>
<organism evidence="1 2">
    <name type="scientific">Symbiodinium pilosum</name>
    <name type="common">Dinoflagellate</name>
    <dbReference type="NCBI Taxonomy" id="2952"/>
    <lineage>
        <taxon>Eukaryota</taxon>
        <taxon>Sar</taxon>
        <taxon>Alveolata</taxon>
        <taxon>Dinophyceae</taxon>
        <taxon>Suessiales</taxon>
        <taxon>Symbiodiniaceae</taxon>
        <taxon>Symbiodinium</taxon>
    </lineage>
</organism>
<evidence type="ECO:0000313" key="2">
    <source>
        <dbReference type="Proteomes" id="UP000649617"/>
    </source>
</evidence>
<sequence>FEHTCAFANFSAACFRFEPGFGVELQSQQFRKLANVPLYEPCTQSEWSSRITWDLEHLRGCILGRSFTLYPDFDLWRYGRLARGLATERSNERLPTLMEWCSMYEPAGLNNSRGKAWSDVDMKFPLLPHVRSYGNWLACIAGSMSHVAFIVEGEAVRNAVVHDHCGQIGDLQPRRNW</sequence>
<proteinExistence type="predicted"/>
<protein>
    <submittedName>
        <fullName evidence="1">RPS7 protein</fullName>
    </submittedName>
</protein>
<name>A0A812SX81_SYMPI</name>
<feature type="non-terminal residue" evidence="1">
    <location>
        <position position="1"/>
    </location>
</feature>
<dbReference type="Proteomes" id="UP000649617">
    <property type="component" value="Unassembled WGS sequence"/>
</dbReference>
<gene>
    <name evidence="1" type="primary">RPS7</name>
    <name evidence="1" type="ORF">SPIL2461_LOCUS13167</name>
</gene>
<reference evidence="1" key="1">
    <citation type="submission" date="2021-02" db="EMBL/GenBank/DDBJ databases">
        <authorList>
            <person name="Dougan E. K."/>
            <person name="Rhodes N."/>
            <person name="Thang M."/>
            <person name="Chan C."/>
        </authorList>
    </citation>
    <scope>NUCLEOTIDE SEQUENCE</scope>
</reference>
<accession>A0A812SX81</accession>
<dbReference type="AlphaFoldDB" id="A0A812SX81"/>
<dbReference type="EMBL" id="CAJNIZ010028413">
    <property type="protein sequence ID" value="CAE7507553.1"/>
    <property type="molecule type" value="Genomic_DNA"/>
</dbReference>
<keyword evidence="2" id="KW-1185">Reference proteome</keyword>
<dbReference type="OrthoDB" id="407187at2759"/>
<evidence type="ECO:0000313" key="1">
    <source>
        <dbReference type="EMBL" id="CAE7507553.1"/>
    </source>
</evidence>